<dbReference type="AlphaFoldDB" id="A0A4P7N6Y4"/>
<accession>A0A4P7N6Y4</accession>
<evidence type="ECO:0000313" key="2">
    <source>
        <dbReference type="Proteomes" id="UP000294847"/>
    </source>
</evidence>
<protein>
    <submittedName>
        <fullName evidence="1">Uncharacterized protein</fullName>
    </submittedName>
</protein>
<organism evidence="1 2">
    <name type="scientific">Pyricularia oryzae</name>
    <name type="common">Rice blast fungus</name>
    <name type="synonym">Magnaporthe oryzae</name>
    <dbReference type="NCBI Taxonomy" id="318829"/>
    <lineage>
        <taxon>Eukaryota</taxon>
        <taxon>Fungi</taxon>
        <taxon>Dikarya</taxon>
        <taxon>Ascomycota</taxon>
        <taxon>Pezizomycotina</taxon>
        <taxon>Sordariomycetes</taxon>
        <taxon>Sordariomycetidae</taxon>
        <taxon>Magnaporthales</taxon>
        <taxon>Pyriculariaceae</taxon>
        <taxon>Pyricularia</taxon>
    </lineage>
</organism>
<name>A0A4P7N6Y4_PYROR</name>
<dbReference type="Proteomes" id="UP000294847">
    <property type="component" value="Chromosome 3"/>
</dbReference>
<reference evidence="1 2" key="1">
    <citation type="journal article" date="2019" name="Mol. Biol. Evol.">
        <title>Blast fungal genomes show frequent chromosomal changes, gene gains and losses, and effector gene turnover.</title>
        <authorList>
            <person name="Gomez Luciano L.B."/>
            <person name="Jason Tsai I."/>
            <person name="Chuma I."/>
            <person name="Tosa Y."/>
            <person name="Chen Y.H."/>
            <person name="Li J.Y."/>
            <person name="Li M.Y."/>
            <person name="Jade Lu M.Y."/>
            <person name="Nakayashiki H."/>
            <person name="Li W.H."/>
        </authorList>
    </citation>
    <scope>NUCLEOTIDE SEQUENCE [LARGE SCALE GENOMIC DNA]</scope>
    <source>
        <strain evidence="1">MZ5-1-6</strain>
    </source>
</reference>
<sequence>MTVYQVAAVHIRDAKTHPRGPSWAQVGGAGCPWWVNTFVRGARARPTVWARAFLAARGPPSTRQENPWATPGPRADPAGWWAGPGHEVHIVLGFARRTAGHDPLHDNILQQPFQDGSAERGLGNDLVAETEDIDSLLKPHREPSRPGTRPCFIAIVRHPYVVAKGDVGCRRASGRIRRPAQAVDETLPDRSPLVWSLLS</sequence>
<proteinExistence type="predicted"/>
<evidence type="ECO:0000313" key="1">
    <source>
        <dbReference type="EMBL" id="QBZ58427.1"/>
    </source>
</evidence>
<dbReference type="EMBL" id="CP034206">
    <property type="protein sequence ID" value="QBZ58427.1"/>
    <property type="molecule type" value="Genomic_DNA"/>
</dbReference>
<gene>
    <name evidence="1" type="ORF">PoMZ_03379</name>
</gene>